<evidence type="ECO:0000259" key="2">
    <source>
        <dbReference type="Pfam" id="PF04836"/>
    </source>
</evidence>
<dbReference type="Proteomes" id="UP000694701">
    <property type="component" value="Unplaced"/>
</dbReference>
<evidence type="ECO:0000313" key="4">
    <source>
        <dbReference type="Ensembl" id="ENSCCRP00020114368.1"/>
    </source>
</evidence>
<proteinExistence type="inferred from homology"/>
<reference evidence="4" key="1">
    <citation type="submission" date="2025-08" db="UniProtKB">
        <authorList>
            <consortium name="Ensembl"/>
        </authorList>
    </citation>
    <scope>IDENTIFICATION</scope>
</reference>
<protein>
    <recommendedName>
        <fullName evidence="6">Interferon-related developmental regulator 2</fullName>
    </recommendedName>
</protein>
<dbReference type="InterPro" id="IPR011989">
    <property type="entry name" value="ARM-like"/>
</dbReference>
<dbReference type="Ensembl" id="ENSCCRT00020124765.1">
    <property type="protein sequence ID" value="ENSCCRP00020114368.1"/>
    <property type="gene ID" value="ENSCCRG00020051657.1"/>
</dbReference>
<accession>A0A8C2KTH7</accession>
<sequence length="413" mass="46263">LITSLSHFFREKWGERRVWCDSASESASVIEEGTGEVVDEQTAQEETEDKLKQCIDNLMDKSAKTRLAALESLRLAFSSRVLYEFLLERRFTISDCLERSLKKGGGEEQAAAATVCALLCMQLGGGVEGEEGFKMLCPILSSILIDSFASLSARQSCARALGMCCYVSASDDDLLKSIGHLESVFVGAYPLGDGTLPSVKAGIPALHSAALQSWALLCTLCPASRINTILNHHMPRLHACLESSEVNFRIAVGETIALLYELGRDIDQEFEYEDCDALCDSLKNLATDGNKHRAKNDRRKQRSIFREVLHYIENEDFTEEKIQFGIEAIYIDGWMRRRIYDAFKEVLESGVRHHLQFNPLLRDIFGLGPPLILDASVKASKISRTERHLFNSAAFKARTKLRNKVRDKRADVM</sequence>
<comment type="similarity">
    <text evidence="1">Belongs to the IFRD family.</text>
</comment>
<feature type="domain" description="Interferon-related developmental regulator N-terminal" evidence="3">
    <location>
        <begin position="22"/>
        <end position="313"/>
    </location>
</feature>
<dbReference type="PANTHER" id="PTHR12354">
    <property type="entry name" value="INTERFERON-RELATED DEVELOPMENTAL REGULATOR"/>
    <property type="match status" value="1"/>
</dbReference>
<evidence type="ECO:0008006" key="6">
    <source>
        <dbReference type="Google" id="ProtNLM"/>
    </source>
</evidence>
<dbReference type="InterPro" id="IPR016024">
    <property type="entry name" value="ARM-type_fold"/>
</dbReference>
<organism evidence="4 5">
    <name type="scientific">Cyprinus carpio</name>
    <name type="common">Common carp</name>
    <dbReference type="NCBI Taxonomy" id="7962"/>
    <lineage>
        <taxon>Eukaryota</taxon>
        <taxon>Metazoa</taxon>
        <taxon>Chordata</taxon>
        <taxon>Craniata</taxon>
        <taxon>Vertebrata</taxon>
        <taxon>Euteleostomi</taxon>
        <taxon>Actinopterygii</taxon>
        <taxon>Neopterygii</taxon>
        <taxon>Teleostei</taxon>
        <taxon>Ostariophysi</taxon>
        <taxon>Cypriniformes</taxon>
        <taxon>Cyprinidae</taxon>
        <taxon>Cyprininae</taxon>
        <taxon>Cyprinus</taxon>
    </lineage>
</organism>
<dbReference type="InterPro" id="IPR007701">
    <property type="entry name" value="Interferon-rel_develop_reg_N"/>
</dbReference>
<dbReference type="InterPro" id="IPR039777">
    <property type="entry name" value="IFRD"/>
</dbReference>
<evidence type="ECO:0000259" key="3">
    <source>
        <dbReference type="Pfam" id="PF05004"/>
    </source>
</evidence>
<dbReference type="InterPro" id="IPR006921">
    <property type="entry name" value="Interferon-rel_develop_reg_C"/>
</dbReference>
<dbReference type="Pfam" id="PF04836">
    <property type="entry name" value="IFRD_C"/>
    <property type="match status" value="1"/>
</dbReference>
<gene>
    <name evidence="4" type="primary">ifrd2</name>
</gene>
<dbReference type="PANTHER" id="PTHR12354:SF8">
    <property type="entry name" value="INTERFERON-RELATED DEVELOPMENTAL REGULATOR 2"/>
    <property type="match status" value="1"/>
</dbReference>
<evidence type="ECO:0000256" key="1">
    <source>
        <dbReference type="ARBA" id="ARBA00008828"/>
    </source>
</evidence>
<dbReference type="Pfam" id="PF05004">
    <property type="entry name" value="IFRD"/>
    <property type="match status" value="1"/>
</dbReference>
<evidence type="ECO:0000313" key="5">
    <source>
        <dbReference type="Proteomes" id="UP000694701"/>
    </source>
</evidence>
<dbReference type="AlphaFoldDB" id="A0A8C2KTH7"/>
<name>A0A8C2KTH7_CYPCA</name>
<dbReference type="Gene3D" id="1.25.10.10">
    <property type="entry name" value="Leucine-rich Repeat Variant"/>
    <property type="match status" value="1"/>
</dbReference>
<feature type="domain" description="Interferon-related developmental regulator C-terminal" evidence="2">
    <location>
        <begin position="358"/>
        <end position="410"/>
    </location>
</feature>
<dbReference type="SUPFAM" id="SSF48371">
    <property type="entry name" value="ARM repeat"/>
    <property type="match status" value="1"/>
</dbReference>